<evidence type="ECO:0000256" key="4">
    <source>
        <dbReference type="ARBA" id="ARBA00022801"/>
    </source>
</evidence>
<feature type="site" description="Important for catalytic activity" evidence="9">
    <location>
        <position position="233"/>
    </location>
</feature>
<dbReference type="Proteomes" id="UP000230002">
    <property type="component" value="Unassembled WGS sequence"/>
</dbReference>
<keyword evidence="5" id="KW-0482">Metalloprotease</keyword>
<feature type="binding site" evidence="8">
    <location>
        <position position="133"/>
    </location>
    <ligand>
        <name>Mn(2+)</name>
        <dbReference type="ChEBI" id="CHEBI:29035"/>
        <label>2</label>
    </ligand>
</feature>
<dbReference type="Pfam" id="PF07687">
    <property type="entry name" value="M20_dimer"/>
    <property type="match status" value="1"/>
</dbReference>
<feature type="binding site" evidence="7">
    <location>
        <position position="233"/>
    </location>
    <ligand>
        <name>substrate</name>
        <note>ligand shared between homodimeric partners</note>
    </ligand>
</feature>
<feature type="binding site" evidence="8">
    <location>
        <position position="133"/>
    </location>
    <ligand>
        <name>Mn(2+)</name>
        <dbReference type="ChEBI" id="CHEBI:29035"/>
        <label>1</label>
    </ligand>
</feature>
<dbReference type="PANTHER" id="PTHR43270">
    <property type="entry name" value="BETA-ALA-HIS DIPEPTIDASE"/>
    <property type="match status" value="1"/>
</dbReference>
<feature type="binding site" evidence="8">
    <location>
        <position position="200"/>
    </location>
    <ligand>
        <name>Mn(2+)</name>
        <dbReference type="ChEBI" id="CHEBI:29035"/>
        <label>2</label>
    </ligand>
</feature>
<organism evidence="11 12">
    <name type="scientific">Ganoderma sinense ZZ0214-1</name>
    <dbReference type="NCBI Taxonomy" id="1077348"/>
    <lineage>
        <taxon>Eukaryota</taxon>
        <taxon>Fungi</taxon>
        <taxon>Dikarya</taxon>
        <taxon>Basidiomycota</taxon>
        <taxon>Agaricomycotina</taxon>
        <taxon>Agaricomycetes</taxon>
        <taxon>Polyporales</taxon>
        <taxon>Polyporaceae</taxon>
        <taxon>Ganoderma</taxon>
    </lineage>
</organism>
<evidence type="ECO:0000313" key="12">
    <source>
        <dbReference type="Proteomes" id="UP000230002"/>
    </source>
</evidence>
<dbReference type="STRING" id="1077348.A0A2G8S680"/>
<evidence type="ECO:0000256" key="2">
    <source>
        <dbReference type="ARBA" id="ARBA00022670"/>
    </source>
</evidence>
<dbReference type="GO" id="GO:0046872">
    <property type="term" value="F:metal ion binding"/>
    <property type="evidence" value="ECO:0007669"/>
    <property type="project" value="UniProtKB-KW"/>
</dbReference>
<dbReference type="Gene3D" id="3.40.630.10">
    <property type="entry name" value="Zn peptidases"/>
    <property type="match status" value="1"/>
</dbReference>
<reference evidence="11 12" key="1">
    <citation type="journal article" date="2015" name="Sci. Rep.">
        <title>Chromosome-level genome map provides insights into diverse defense mechanisms in the medicinal fungus Ganoderma sinense.</title>
        <authorList>
            <person name="Zhu Y."/>
            <person name="Xu J."/>
            <person name="Sun C."/>
            <person name="Zhou S."/>
            <person name="Xu H."/>
            <person name="Nelson D.R."/>
            <person name="Qian J."/>
            <person name="Song J."/>
            <person name="Luo H."/>
            <person name="Xiang L."/>
            <person name="Li Y."/>
            <person name="Xu Z."/>
            <person name="Ji A."/>
            <person name="Wang L."/>
            <person name="Lu S."/>
            <person name="Hayward A."/>
            <person name="Sun W."/>
            <person name="Li X."/>
            <person name="Schwartz D.C."/>
            <person name="Wang Y."/>
            <person name="Chen S."/>
        </authorList>
    </citation>
    <scope>NUCLEOTIDE SEQUENCE [LARGE SCALE GENOMIC DNA]</scope>
    <source>
        <strain evidence="11 12">ZZ0214-1</strain>
    </source>
</reference>
<feature type="binding site" description="in other chain" evidence="7">
    <location>
        <position position="200"/>
    </location>
    <ligand>
        <name>substrate</name>
        <note>ligand shared between homodimeric partners</note>
    </ligand>
</feature>
<dbReference type="OrthoDB" id="7832001at2759"/>
<dbReference type="PIRSF" id="PIRSF037242">
    <property type="entry name" value="CNDP_dipeptidase"/>
    <property type="match status" value="1"/>
</dbReference>
<evidence type="ECO:0000256" key="7">
    <source>
        <dbReference type="PIRSR" id="PIRSR037242-2"/>
    </source>
</evidence>
<dbReference type="GO" id="GO:0070573">
    <property type="term" value="F:metallodipeptidase activity"/>
    <property type="evidence" value="ECO:0007669"/>
    <property type="project" value="InterPro"/>
</dbReference>
<dbReference type="EMBL" id="AYKW01000023">
    <property type="protein sequence ID" value="PIL29255.1"/>
    <property type="molecule type" value="Genomic_DNA"/>
</dbReference>
<feature type="binding site" description="in other chain" evidence="7">
    <location>
        <position position="348"/>
    </location>
    <ligand>
        <name>substrate</name>
        <note>ligand shared between homodimeric partners</note>
    </ligand>
</feature>
<evidence type="ECO:0000256" key="8">
    <source>
        <dbReference type="PIRSR" id="PIRSR037242-3"/>
    </source>
</evidence>
<feature type="binding site" evidence="8">
    <location>
        <position position="98"/>
    </location>
    <ligand>
        <name>Mn(2+)</name>
        <dbReference type="ChEBI" id="CHEBI:29035"/>
        <label>2</label>
    </ligand>
</feature>
<dbReference type="PROSITE" id="PS00759">
    <property type="entry name" value="ARGE_DAPE_CPG2_2"/>
    <property type="match status" value="1"/>
</dbReference>
<evidence type="ECO:0000259" key="10">
    <source>
        <dbReference type="Pfam" id="PF07687"/>
    </source>
</evidence>
<feature type="binding site" evidence="8">
    <location>
        <position position="450"/>
    </location>
    <ligand>
        <name>Mn(2+)</name>
        <dbReference type="ChEBI" id="CHEBI:29035"/>
        <label>1</label>
    </ligand>
</feature>
<sequence length="480" mass="52043">MPAPAEFLKFIDDNASKFVARLGAAVAIPSVSGDGSHRPDVFKMSAWLDGQLKDLGVTTKLVDLGEHKMDGQTLPLPPAILGRIGDDPKKKTVLIYGHYDVQPASKSDGWDTEPFTLVVDEKTGRLIGRGSTDDKGPIMGWLNVLEAHKALGRELPVNLRFCFEGMEESGSEGLDDLIKSESAKGKDGWFDGVDCVCISDNYWLNTTTPCLTYGLRGLVYFKLTVSGPARDLHSGGFGRMVHEPMTDLIQVMSKLVAPDGTILVPGVDDLVSVADAEEREIYEKLDYSVQDVEDAVGAPITISNDKATVIMGRMRMPSLSLHGIEGAFYGPGAKTVIPASVSGKFSIRLVPPQTPELIEPLVFAYVEQEFAKLNSKTKLKIENLHGGKPWVADHKHWNYEAASRATEAVYGRLPDLTREGGSIPVTLTFAESLGVNVLLLPMGRGDDGAHSTNEKLDRANFIEGSKLLGTYLYEVGAVKA</sequence>
<feature type="domain" description="Peptidase M20 dimerisation" evidence="10">
    <location>
        <begin position="213"/>
        <end position="371"/>
    </location>
</feature>
<dbReference type="InterPro" id="IPR002933">
    <property type="entry name" value="Peptidase_M20"/>
</dbReference>
<keyword evidence="4" id="KW-0378">Hydrolase</keyword>
<dbReference type="InterPro" id="IPR001261">
    <property type="entry name" value="ArgE/DapE_CS"/>
</dbReference>
<dbReference type="Gene3D" id="3.30.70.360">
    <property type="match status" value="1"/>
</dbReference>
<dbReference type="CDD" id="cd05676">
    <property type="entry name" value="M20_dipept_like_CNDP"/>
    <property type="match status" value="1"/>
</dbReference>
<proteinExistence type="inferred from homology"/>
<feature type="binding site" description="in other chain" evidence="7">
    <location>
        <position position="422"/>
    </location>
    <ligand>
        <name>substrate</name>
        <note>ligand shared between homodimeric partners</note>
    </ligand>
</feature>
<dbReference type="InterPro" id="IPR017153">
    <property type="entry name" value="CNDP/DUG1"/>
</dbReference>
<evidence type="ECO:0000256" key="5">
    <source>
        <dbReference type="ARBA" id="ARBA00023049"/>
    </source>
</evidence>
<feature type="active site" evidence="6">
    <location>
        <position position="100"/>
    </location>
</feature>
<comment type="cofactor">
    <cofactor evidence="8">
        <name>Mn(2+)</name>
        <dbReference type="ChEBI" id="CHEBI:29035"/>
    </cofactor>
    <text evidence="8">Binds 2 manganese ions per subunit.</text>
</comment>
<keyword evidence="2" id="KW-0645">Protease</keyword>
<gene>
    <name evidence="11" type="ORF">GSI_09305</name>
</gene>
<evidence type="ECO:0000256" key="1">
    <source>
        <dbReference type="ARBA" id="ARBA00006247"/>
    </source>
</evidence>
<accession>A0A2G8S680</accession>
<keyword evidence="8" id="KW-0464">Manganese</keyword>
<evidence type="ECO:0000256" key="9">
    <source>
        <dbReference type="PIRSR" id="PIRSR037242-4"/>
    </source>
</evidence>
<name>A0A2G8S680_9APHY</name>
<dbReference type="AlphaFoldDB" id="A0A2G8S680"/>
<keyword evidence="12" id="KW-1185">Reference proteome</keyword>
<dbReference type="InterPro" id="IPR011650">
    <property type="entry name" value="Peptidase_M20_dimer"/>
</dbReference>
<evidence type="ECO:0000256" key="6">
    <source>
        <dbReference type="PIRSR" id="PIRSR037242-1"/>
    </source>
</evidence>
<dbReference type="PANTHER" id="PTHR43270:SF4">
    <property type="entry name" value="CARNOSINE DIPEPTIDASE 2, ISOFORM A"/>
    <property type="match status" value="1"/>
</dbReference>
<dbReference type="InterPro" id="IPR051458">
    <property type="entry name" value="Cyt/Met_Dipeptidase"/>
</dbReference>
<feature type="active site" description="Proton acceptor" evidence="6">
    <location>
        <position position="167"/>
    </location>
</feature>
<dbReference type="GO" id="GO:0006508">
    <property type="term" value="P:proteolysis"/>
    <property type="evidence" value="ECO:0007669"/>
    <property type="project" value="UniProtKB-KW"/>
</dbReference>
<evidence type="ECO:0000313" key="11">
    <source>
        <dbReference type="EMBL" id="PIL29255.1"/>
    </source>
</evidence>
<keyword evidence="3 8" id="KW-0479">Metal-binding</keyword>
<comment type="caution">
    <text evidence="11">The sequence shown here is derived from an EMBL/GenBank/DDBJ whole genome shotgun (WGS) entry which is preliminary data.</text>
</comment>
<feature type="binding site" description="in other chain" evidence="7">
    <location>
        <position position="450"/>
    </location>
    <ligand>
        <name>substrate</name>
        <note>ligand shared between homodimeric partners</note>
    </ligand>
</feature>
<comment type="similarity">
    <text evidence="1">Belongs to the peptidase M20A family.</text>
</comment>
<protein>
    <recommendedName>
        <fullName evidence="10">Peptidase M20 dimerisation domain-containing protein</fullName>
    </recommendedName>
</protein>
<dbReference type="SUPFAM" id="SSF53187">
    <property type="entry name" value="Zn-dependent exopeptidases"/>
    <property type="match status" value="1"/>
</dbReference>
<dbReference type="Pfam" id="PF01546">
    <property type="entry name" value="Peptidase_M20"/>
    <property type="match status" value="1"/>
</dbReference>
<feature type="binding site" evidence="7">
    <location>
        <position position="335"/>
    </location>
    <ligand>
        <name>substrate</name>
        <note>ligand shared between homodimeric partners</note>
    </ligand>
</feature>
<evidence type="ECO:0000256" key="3">
    <source>
        <dbReference type="ARBA" id="ARBA00022723"/>
    </source>
</evidence>
<feature type="binding site" evidence="8">
    <location>
        <position position="168"/>
    </location>
    <ligand>
        <name>Mn(2+)</name>
        <dbReference type="ChEBI" id="CHEBI:29035"/>
        <label>1</label>
    </ligand>
</feature>